<feature type="domain" description="Fe-containing alcohol dehydrogenase-like C-terminal" evidence="5">
    <location>
        <begin position="184"/>
        <end position="378"/>
    </location>
</feature>
<dbReference type="STRING" id="1117707.VQ7734_02007"/>
<dbReference type="InterPro" id="IPR039697">
    <property type="entry name" value="Alcohol_dehydrogenase_Fe"/>
</dbReference>
<dbReference type="Gene3D" id="3.40.50.1970">
    <property type="match status" value="1"/>
</dbReference>
<dbReference type="Pfam" id="PF25137">
    <property type="entry name" value="ADH_Fe_C"/>
    <property type="match status" value="1"/>
</dbReference>
<comment type="cofactor">
    <cofactor evidence="1">
        <name>Fe cation</name>
        <dbReference type="ChEBI" id="CHEBI:24875"/>
    </cofactor>
</comment>
<feature type="domain" description="Alcohol dehydrogenase iron-type/glycerol dehydrogenase GldA" evidence="4">
    <location>
        <begin position="10"/>
        <end position="172"/>
    </location>
</feature>
<dbReference type="FunFam" id="3.40.50.1970:FF:000003">
    <property type="entry name" value="Alcohol dehydrogenase, iron-containing"/>
    <property type="match status" value="1"/>
</dbReference>
<dbReference type="RefSeq" id="WP_073582184.1">
    <property type="nucleotide sequence ID" value="NZ_AP024897.1"/>
</dbReference>
<proteinExistence type="inferred from homology"/>
<dbReference type="InterPro" id="IPR001670">
    <property type="entry name" value="ADH_Fe/GldA"/>
</dbReference>
<protein>
    <submittedName>
        <fullName evidence="6">1,3-propanediol dehydrogenase</fullName>
        <ecNumber evidence="6">1.1.1.202</ecNumber>
    </submittedName>
</protein>
<comment type="similarity">
    <text evidence="2">Belongs to the iron-containing alcohol dehydrogenase family.</text>
</comment>
<sequence>MNIFTTVMSGAPEQLFPLLDKTQQLLIMTDKNIVGLDCIRSFLHGIEKQGIHYTLVDDLPAEPTDTDVYQLIEHLPAQADLVLGIGGGSVLDISKLIAVLYHPDAGADKRTRFDRLLNADNPQHRIPLILVPTTAGTGAEATPNAIIALPDKLTKVGIISPVMLPDYVLLAPAFTTSMPAPIAASTGIDALCHLIECFTACIANPVGDNYAMIGMQKFFMNIEHLIDTPEDLTIRMNLLWASYYGGAAISHSGTHLVHALSYPLGGTYKIPHGLANALLLVPVMKHICAGCTEKLAQVYQLLPSAKPDLPVTEQAQALIDYLEQLVARLKLPTRLNAVGISQEQLPGLAAGAMEVKRLLNHSPVSVTEAEILSIYQSITD</sequence>
<evidence type="ECO:0000313" key="7">
    <source>
        <dbReference type="Proteomes" id="UP000184600"/>
    </source>
</evidence>
<dbReference type="AlphaFoldDB" id="A0A1M7YUI7"/>
<dbReference type="GO" id="GO:0046872">
    <property type="term" value="F:metal ion binding"/>
    <property type="evidence" value="ECO:0007669"/>
    <property type="project" value="InterPro"/>
</dbReference>
<accession>A0A1M7YUI7</accession>
<gene>
    <name evidence="6" type="primary">dhaT_2</name>
    <name evidence="6" type="ORF">VQ7734_02007</name>
</gene>
<evidence type="ECO:0000259" key="5">
    <source>
        <dbReference type="Pfam" id="PF25137"/>
    </source>
</evidence>
<dbReference type="SUPFAM" id="SSF56796">
    <property type="entry name" value="Dehydroquinate synthase-like"/>
    <property type="match status" value="1"/>
</dbReference>
<reference evidence="7" key="1">
    <citation type="submission" date="2016-12" db="EMBL/GenBank/DDBJ databases">
        <authorList>
            <person name="Rodrigo-Torres L."/>
            <person name="Arahal R.D."/>
            <person name="Lucena T."/>
        </authorList>
    </citation>
    <scope>NUCLEOTIDE SEQUENCE [LARGE SCALE GENOMIC DNA]</scope>
</reference>
<keyword evidence="7" id="KW-1185">Reference proteome</keyword>
<dbReference type="Proteomes" id="UP000184600">
    <property type="component" value="Unassembled WGS sequence"/>
</dbReference>
<dbReference type="GO" id="GO:0047516">
    <property type="term" value="F:1,3-propanediol dehydrogenase activity"/>
    <property type="evidence" value="ECO:0007669"/>
    <property type="project" value="UniProtKB-EC"/>
</dbReference>
<dbReference type="PANTHER" id="PTHR11496">
    <property type="entry name" value="ALCOHOL DEHYDROGENASE"/>
    <property type="match status" value="1"/>
</dbReference>
<dbReference type="CDD" id="cd08551">
    <property type="entry name" value="Fe-ADH"/>
    <property type="match status" value="1"/>
</dbReference>
<dbReference type="GO" id="GO:0004022">
    <property type="term" value="F:alcohol dehydrogenase (NAD+) activity"/>
    <property type="evidence" value="ECO:0007669"/>
    <property type="project" value="TreeGrafter"/>
</dbReference>
<evidence type="ECO:0000256" key="1">
    <source>
        <dbReference type="ARBA" id="ARBA00001962"/>
    </source>
</evidence>
<dbReference type="OrthoDB" id="9815791at2"/>
<dbReference type="PANTHER" id="PTHR11496:SF102">
    <property type="entry name" value="ALCOHOL DEHYDROGENASE 4"/>
    <property type="match status" value="1"/>
</dbReference>
<dbReference type="Pfam" id="PF00465">
    <property type="entry name" value="Fe-ADH"/>
    <property type="match status" value="1"/>
</dbReference>
<name>A0A1M7YUI7_9VIBR</name>
<dbReference type="EC" id="1.1.1.202" evidence="6"/>
<keyword evidence="3 6" id="KW-0560">Oxidoreductase</keyword>
<evidence type="ECO:0000256" key="2">
    <source>
        <dbReference type="ARBA" id="ARBA00007358"/>
    </source>
</evidence>
<evidence type="ECO:0000256" key="3">
    <source>
        <dbReference type="ARBA" id="ARBA00023002"/>
    </source>
</evidence>
<dbReference type="EMBL" id="FRFG01000023">
    <property type="protein sequence ID" value="SHO56238.1"/>
    <property type="molecule type" value="Genomic_DNA"/>
</dbReference>
<dbReference type="Gene3D" id="1.20.1090.10">
    <property type="entry name" value="Dehydroquinate synthase-like - alpha domain"/>
    <property type="match status" value="1"/>
</dbReference>
<organism evidence="6 7">
    <name type="scientific">Vibrio quintilis</name>
    <dbReference type="NCBI Taxonomy" id="1117707"/>
    <lineage>
        <taxon>Bacteria</taxon>
        <taxon>Pseudomonadati</taxon>
        <taxon>Pseudomonadota</taxon>
        <taxon>Gammaproteobacteria</taxon>
        <taxon>Vibrionales</taxon>
        <taxon>Vibrionaceae</taxon>
        <taxon>Vibrio</taxon>
    </lineage>
</organism>
<dbReference type="InterPro" id="IPR056798">
    <property type="entry name" value="ADH_Fe_C"/>
</dbReference>
<evidence type="ECO:0000313" key="6">
    <source>
        <dbReference type="EMBL" id="SHO56238.1"/>
    </source>
</evidence>
<evidence type="ECO:0000259" key="4">
    <source>
        <dbReference type="Pfam" id="PF00465"/>
    </source>
</evidence>